<comment type="similarity">
    <text evidence="2">Belongs to the Iojap/RsfS family.</text>
</comment>
<gene>
    <name evidence="6" type="ORF">WH47_04817</name>
</gene>
<dbReference type="GO" id="GO:0005739">
    <property type="term" value="C:mitochondrion"/>
    <property type="evidence" value="ECO:0007669"/>
    <property type="project" value="UniProtKB-SubCell"/>
</dbReference>
<dbReference type="SUPFAM" id="SSF81301">
    <property type="entry name" value="Nucleotidyltransferase"/>
    <property type="match status" value="1"/>
</dbReference>
<dbReference type="GO" id="GO:0043023">
    <property type="term" value="F:ribosomal large subunit binding"/>
    <property type="evidence" value="ECO:0007669"/>
    <property type="project" value="TreeGrafter"/>
</dbReference>
<evidence type="ECO:0000256" key="4">
    <source>
        <dbReference type="ARBA" id="ARBA00053669"/>
    </source>
</evidence>
<dbReference type="PANTHER" id="PTHR21043:SF0">
    <property type="entry name" value="MITOCHONDRIAL ASSEMBLY OF RIBOSOMAL LARGE SUBUNIT PROTEIN 1"/>
    <property type="match status" value="1"/>
</dbReference>
<dbReference type="Pfam" id="PF02410">
    <property type="entry name" value="RsfS"/>
    <property type="match status" value="1"/>
</dbReference>
<dbReference type="PANTHER" id="PTHR21043">
    <property type="entry name" value="IOJAP SUPERFAMILY ORTHOLOG"/>
    <property type="match status" value="1"/>
</dbReference>
<dbReference type="NCBIfam" id="TIGR00090">
    <property type="entry name" value="rsfS_iojap_ybeB"/>
    <property type="match status" value="1"/>
</dbReference>
<organism evidence="6 7">
    <name type="scientific">Habropoda laboriosa</name>
    <dbReference type="NCBI Taxonomy" id="597456"/>
    <lineage>
        <taxon>Eukaryota</taxon>
        <taxon>Metazoa</taxon>
        <taxon>Ecdysozoa</taxon>
        <taxon>Arthropoda</taxon>
        <taxon>Hexapoda</taxon>
        <taxon>Insecta</taxon>
        <taxon>Pterygota</taxon>
        <taxon>Neoptera</taxon>
        <taxon>Endopterygota</taxon>
        <taxon>Hymenoptera</taxon>
        <taxon>Apocrita</taxon>
        <taxon>Aculeata</taxon>
        <taxon>Apoidea</taxon>
        <taxon>Anthophila</taxon>
        <taxon>Apidae</taxon>
        <taxon>Habropoda</taxon>
    </lineage>
</organism>
<protein>
    <recommendedName>
        <fullName evidence="5">Mitochondrial assembly of ribosomal large subunit protein 1</fullName>
    </recommendedName>
</protein>
<name>A0A0L7QVQ6_9HYME</name>
<evidence type="ECO:0000256" key="1">
    <source>
        <dbReference type="ARBA" id="ARBA00004173"/>
    </source>
</evidence>
<dbReference type="Proteomes" id="UP000053825">
    <property type="component" value="Unassembled WGS sequence"/>
</dbReference>
<comment type="subcellular location">
    <subcellularLocation>
        <location evidence="1">Mitochondrion</location>
    </subcellularLocation>
</comment>
<accession>A0A0L7QVQ6</accession>
<dbReference type="FunFam" id="3.30.460.10:FF:000018">
    <property type="entry name" value="Mitochondrial assembly of ribosomal large subunit 1"/>
    <property type="match status" value="1"/>
</dbReference>
<evidence type="ECO:0000256" key="5">
    <source>
        <dbReference type="ARBA" id="ARBA00073331"/>
    </source>
</evidence>
<evidence type="ECO:0000256" key="2">
    <source>
        <dbReference type="ARBA" id="ARBA00010574"/>
    </source>
</evidence>
<reference evidence="6 7" key="1">
    <citation type="submission" date="2015-07" db="EMBL/GenBank/DDBJ databases">
        <title>The genome of Habropoda laboriosa.</title>
        <authorList>
            <person name="Pan H."/>
            <person name="Kapheim K."/>
        </authorList>
    </citation>
    <scope>NUCLEOTIDE SEQUENCE [LARGE SCALE GENOMIC DNA]</scope>
    <source>
        <strain evidence="6">0110345459</strain>
    </source>
</reference>
<dbReference type="HAMAP" id="MF_01477">
    <property type="entry name" value="Iojap_RsfS"/>
    <property type="match status" value="1"/>
</dbReference>
<keyword evidence="3" id="KW-0496">Mitochondrion</keyword>
<dbReference type="STRING" id="597456.A0A0L7QVQ6"/>
<dbReference type="OrthoDB" id="21330at2759"/>
<sequence length="266" mass="30729">MRSRLLPSLLQSRKLVYKYSKPFTNNVVTYFQLKQITQFSTNNKKYFKNDKNDESRVHNLIGSAGITHKIFKEEDAEIIFDISEKQETINLEDLMSEEEHYDPYEGINLKRGINGVFEIEELVSLLQRDNAKNIFVASVPSELSYVDYMVVVTGKSNKHMKALAVFIRKVYKLKKHKADLIPKIEGQTSKDWIALDLGNIALHIFSDSARSLYDLETLWSVGIDYDDTNKSTTDDIMEQYNAFLSNLEPIEDGDKSKEIYEKCSLE</sequence>
<dbReference type="Gene3D" id="3.30.460.10">
    <property type="entry name" value="Beta Polymerase, domain 2"/>
    <property type="match status" value="1"/>
</dbReference>
<dbReference type="EMBL" id="KQ414722">
    <property type="protein sequence ID" value="KOC62703.1"/>
    <property type="molecule type" value="Genomic_DNA"/>
</dbReference>
<dbReference type="GO" id="GO:0090071">
    <property type="term" value="P:negative regulation of ribosome biogenesis"/>
    <property type="evidence" value="ECO:0007669"/>
    <property type="project" value="TreeGrafter"/>
</dbReference>
<comment type="function">
    <text evidence="4">Required for normal mitochondrial ribosome function and mitochondrial translation. May play a role in ribosome biogenesis by preventing premature association of the 28S and 39S ribosomal subunits. Interacts with mitochondrial ribosomal protein uL14m (MRPL14), probably blocking formation of intersubunit bridge B8, preventing association of the 28S and 39S ribosomal subunits. Addition to isolated mitochondrial ribosomal subunits partially inhibits translation, probably by interfering with the association of the 28S and 39S ribosomal subunits and the formation of functional ribosomes. May also participate in the assembly and/or regulation of the stability of the large subunit of the mitochondrial ribosome. May function as a ribosomal silencing factor.</text>
</comment>
<evidence type="ECO:0000313" key="7">
    <source>
        <dbReference type="Proteomes" id="UP000053825"/>
    </source>
</evidence>
<evidence type="ECO:0000256" key="3">
    <source>
        <dbReference type="ARBA" id="ARBA00023128"/>
    </source>
</evidence>
<dbReference type="InterPro" id="IPR004394">
    <property type="entry name" value="Iojap/RsfS/C7orf30"/>
</dbReference>
<dbReference type="AlphaFoldDB" id="A0A0L7QVQ6"/>
<keyword evidence="7" id="KW-1185">Reference proteome</keyword>
<evidence type="ECO:0000313" key="6">
    <source>
        <dbReference type="EMBL" id="KOC62703.1"/>
    </source>
</evidence>
<proteinExistence type="inferred from homology"/>
<dbReference type="InterPro" id="IPR043519">
    <property type="entry name" value="NT_sf"/>
</dbReference>
<dbReference type="GO" id="GO:0017148">
    <property type="term" value="P:negative regulation of translation"/>
    <property type="evidence" value="ECO:0007669"/>
    <property type="project" value="TreeGrafter"/>
</dbReference>